<feature type="chain" id="PRO_5044854194" description="Peptidase C39-like domain-containing protein" evidence="1">
    <location>
        <begin position="35"/>
        <end position="523"/>
    </location>
</feature>
<dbReference type="GeneID" id="60750473"/>
<organism evidence="2 3">
    <name type="scientific">Gordonia paraffinivorans</name>
    <dbReference type="NCBI Taxonomy" id="175628"/>
    <lineage>
        <taxon>Bacteria</taxon>
        <taxon>Bacillati</taxon>
        <taxon>Actinomycetota</taxon>
        <taxon>Actinomycetes</taxon>
        <taxon>Mycobacteriales</taxon>
        <taxon>Gordoniaceae</taxon>
        <taxon>Gordonia</taxon>
    </lineage>
</organism>
<evidence type="ECO:0008006" key="4">
    <source>
        <dbReference type="Google" id="ProtNLM"/>
    </source>
</evidence>
<dbReference type="EMBL" id="CAACYD010000006">
    <property type="protein sequence ID" value="VFA88921.1"/>
    <property type="molecule type" value="Genomic_DNA"/>
</dbReference>
<dbReference type="Proteomes" id="UP000360750">
    <property type="component" value="Unassembled WGS sequence"/>
</dbReference>
<comment type="caution">
    <text evidence="2">The sequence shown here is derived from an EMBL/GenBank/DDBJ whole genome shotgun (WGS) entry which is preliminary data.</text>
</comment>
<feature type="signal peptide" evidence="1">
    <location>
        <begin position="1"/>
        <end position="34"/>
    </location>
</feature>
<accession>A0ABD7V425</accession>
<sequence length="523" mass="55355">MRIGKLHSRPSVRLSAAGLALAAAATLTVTETGAADAAPVVDPTAGKVVAHSGFDVRRDGFSFENWGDNGPLHRRGLTIDGMRAVFGDEVCARIVLGICSPTTVSELVQDVYNDMMTGGHCYGMAALAGLYATKRLDKFPLAMPWQTVYSMPPSAPLDELIARMFVTQGFPPSDQYEDGVGVSEALSKLRAAWKRNDNYILAVYTDDERTAGHAINPIAIRDLRDGKYGIVVYDNNFPGQEKMVVVDPAADTWYYSTATNPSEPTLLFQGSQKNRLILIPVASALARHHDPDLSSDDTFVMVTDTNGGARGAGDVDWKVRVTDLSGNPIRGVEQRVLLNNDNAAQFTVPAGKKFRVVVDGVEAGKTADIRAVAMSAGGAVGVGDLEVPSGATAALDIDPVRHSVRVTSSAPTTADFEVATEDSLRSVSVDTSQLAIGPGSAVSVGANSLTGVTLQTQGRAQKVSIAVERSDTIADRNAVTRAPITLRPGAKVDVPVNLWTGWNPIAATVRAGNSTTIVPLTMK</sequence>
<protein>
    <recommendedName>
        <fullName evidence="4">Peptidase C39-like domain-containing protein</fullName>
    </recommendedName>
</protein>
<gene>
    <name evidence="2" type="ORF">NCTC8139_02477</name>
</gene>
<proteinExistence type="predicted"/>
<evidence type="ECO:0000256" key="1">
    <source>
        <dbReference type="SAM" id="SignalP"/>
    </source>
</evidence>
<keyword evidence="1" id="KW-0732">Signal</keyword>
<dbReference type="AlphaFoldDB" id="A0ABD7V425"/>
<dbReference type="RefSeq" id="WP_006900285.1">
    <property type="nucleotide sequence ID" value="NZ_CAACYD010000006.1"/>
</dbReference>
<name>A0ABD7V425_9ACTN</name>
<reference evidence="2 3" key="1">
    <citation type="submission" date="2019-02" db="EMBL/GenBank/DDBJ databases">
        <authorList>
            <consortium name="Pathogen Informatics"/>
        </authorList>
    </citation>
    <scope>NUCLEOTIDE SEQUENCE [LARGE SCALE GENOMIC DNA]</scope>
    <source>
        <strain evidence="2 3">3012STDY6756503</strain>
    </source>
</reference>
<evidence type="ECO:0000313" key="2">
    <source>
        <dbReference type="EMBL" id="VFA88921.1"/>
    </source>
</evidence>
<evidence type="ECO:0000313" key="3">
    <source>
        <dbReference type="Proteomes" id="UP000360750"/>
    </source>
</evidence>